<sequence>MSHVHEDLDTLLQNDSGRKLFALFLKEFNNSSDNLLTLYLICSCFQNQRIDDRHRIKQILEKTYQACFVKNQLPYLNPELKQKLCDSLKKNTYNESIFNAVKKELKNILENEYFPLFLNSKIYLENMTNKNHTEQKSYQFDDILTDSKSSTFKNPKTISSLSIGNQRKISKNSSHLSTSTRSINQLNESNLSLNIRSSRYMPPNPYSVITKPIPVSCQDSEIQSVVSQDDRYSKLDKNIKKNLIANKNAKLNMPEFQPNPDEPTVPLKTHTNAKKSQVPLSESDPKKFFELVACKLEAVLNGGEYRTRKRSLSNSNLNEEDIDDQLDEHLDRVYNNHHHHKVQSPKMCIKKSDQLSHKFNNLSINHAKQKSHHHFYQLTSTSKEVDIDSQHNNLISSVDSGVSTRSVASIERVNDWLTNSKNNEGSNVEKCKKIEEENLNVKTTVAYYLPGEDLAYISTFNGKYLTLAQFKQLITKKGSFRYFFKTKSDLLDEECVVYQEATDDMAYVPMFNNKVIAKIEKLNGGAH</sequence>
<dbReference type="PROSITE" id="PS50132">
    <property type="entry name" value="RGS"/>
    <property type="match status" value="1"/>
</dbReference>
<dbReference type="InterPro" id="IPR016137">
    <property type="entry name" value="RGS"/>
</dbReference>
<evidence type="ECO:0000256" key="5">
    <source>
        <dbReference type="SAM" id="MobiDB-lite"/>
    </source>
</evidence>
<dbReference type="InterPro" id="IPR001158">
    <property type="entry name" value="DIX"/>
</dbReference>
<dbReference type="AlphaFoldDB" id="A0A813P566"/>
<dbReference type="GO" id="GO:0016055">
    <property type="term" value="P:Wnt signaling pathway"/>
    <property type="evidence" value="ECO:0007669"/>
    <property type="project" value="UniProtKB-KW"/>
</dbReference>
<dbReference type="GO" id="GO:0005886">
    <property type="term" value="C:plasma membrane"/>
    <property type="evidence" value="ECO:0007669"/>
    <property type="project" value="TreeGrafter"/>
</dbReference>
<dbReference type="GO" id="GO:0090090">
    <property type="term" value="P:negative regulation of canonical Wnt signaling pathway"/>
    <property type="evidence" value="ECO:0007669"/>
    <property type="project" value="InterPro"/>
</dbReference>
<dbReference type="InterPro" id="IPR043581">
    <property type="entry name" value="Axin-like"/>
</dbReference>
<accession>A0A813P566</accession>
<dbReference type="Gene3D" id="2.40.240.130">
    <property type="match status" value="1"/>
</dbReference>
<dbReference type="GO" id="GO:0031625">
    <property type="term" value="F:ubiquitin protein ligase binding"/>
    <property type="evidence" value="ECO:0007669"/>
    <property type="project" value="TreeGrafter"/>
</dbReference>
<dbReference type="Proteomes" id="UP000663879">
    <property type="component" value="Unassembled WGS sequence"/>
</dbReference>
<dbReference type="OrthoDB" id="10007451at2759"/>
<dbReference type="GO" id="GO:0048468">
    <property type="term" value="P:cell development"/>
    <property type="evidence" value="ECO:0007669"/>
    <property type="project" value="TreeGrafter"/>
</dbReference>
<dbReference type="SMART" id="SM00021">
    <property type="entry name" value="DAX"/>
    <property type="match status" value="1"/>
</dbReference>
<keyword evidence="2" id="KW-0963">Cytoplasm</keyword>
<dbReference type="GO" id="GO:0019901">
    <property type="term" value="F:protein kinase binding"/>
    <property type="evidence" value="ECO:0007669"/>
    <property type="project" value="TreeGrafter"/>
</dbReference>
<dbReference type="GO" id="GO:0060090">
    <property type="term" value="F:molecular adaptor activity"/>
    <property type="evidence" value="ECO:0007669"/>
    <property type="project" value="TreeGrafter"/>
</dbReference>
<evidence type="ECO:0000313" key="8">
    <source>
        <dbReference type="EMBL" id="CAF0743708.1"/>
    </source>
</evidence>
<evidence type="ECO:0000256" key="2">
    <source>
        <dbReference type="ARBA" id="ARBA00022490"/>
    </source>
</evidence>
<comment type="subcellular location">
    <subcellularLocation>
        <location evidence="1">Cytoplasm</location>
    </subcellularLocation>
</comment>
<evidence type="ECO:0000259" key="7">
    <source>
        <dbReference type="PROSITE" id="PS50841"/>
    </source>
</evidence>
<dbReference type="GO" id="GO:0030877">
    <property type="term" value="C:beta-catenin destruction complex"/>
    <property type="evidence" value="ECO:0007669"/>
    <property type="project" value="TreeGrafter"/>
</dbReference>
<reference evidence="8" key="1">
    <citation type="submission" date="2021-02" db="EMBL/GenBank/DDBJ databases">
        <authorList>
            <person name="Nowell W R."/>
        </authorList>
    </citation>
    <scope>NUCLEOTIDE SEQUENCE</scope>
    <source>
        <strain evidence="8">Ploen Becks lab</strain>
    </source>
</reference>
<dbReference type="EMBL" id="CAJNOC010000315">
    <property type="protein sequence ID" value="CAF0743708.1"/>
    <property type="molecule type" value="Genomic_DNA"/>
</dbReference>
<organism evidence="8 9">
    <name type="scientific">Brachionus calyciflorus</name>
    <dbReference type="NCBI Taxonomy" id="104777"/>
    <lineage>
        <taxon>Eukaryota</taxon>
        <taxon>Metazoa</taxon>
        <taxon>Spiralia</taxon>
        <taxon>Gnathifera</taxon>
        <taxon>Rotifera</taxon>
        <taxon>Eurotatoria</taxon>
        <taxon>Monogononta</taxon>
        <taxon>Pseudotrocha</taxon>
        <taxon>Ploima</taxon>
        <taxon>Brachionidae</taxon>
        <taxon>Brachionus</taxon>
    </lineage>
</organism>
<evidence type="ECO:0000313" key="9">
    <source>
        <dbReference type="Proteomes" id="UP000663879"/>
    </source>
</evidence>
<dbReference type="Pfam" id="PF00615">
    <property type="entry name" value="RGS"/>
    <property type="match status" value="1"/>
</dbReference>
<protein>
    <recommendedName>
        <fullName evidence="10">Axin</fullName>
    </recommendedName>
</protein>
<dbReference type="GO" id="GO:0005634">
    <property type="term" value="C:nucleus"/>
    <property type="evidence" value="ECO:0007669"/>
    <property type="project" value="TreeGrafter"/>
</dbReference>
<feature type="region of interest" description="Disordered" evidence="5">
    <location>
        <begin position="252"/>
        <end position="279"/>
    </location>
</feature>
<proteinExistence type="predicted"/>
<comment type="caution">
    <text evidence="8">The sequence shown here is derived from an EMBL/GenBank/DDBJ whole genome shotgun (WGS) entry which is preliminary data.</text>
</comment>
<keyword evidence="3 4" id="KW-0879">Wnt signaling pathway</keyword>
<dbReference type="Gene3D" id="1.10.196.10">
    <property type="match status" value="1"/>
</dbReference>
<name>A0A813P566_9BILA</name>
<dbReference type="GO" id="GO:0005737">
    <property type="term" value="C:cytoplasm"/>
    <property type="evidence" value="ECO:0007669"/>
    <property type="project" value="UniProtKB-SubCell"/>
</dbReference>
<dbReference type="InterPro" id="IPR044926">
    <property type="entry name" value="RGS_subdomain_2"/>
</dbReference>
<dbReference type="SMART" id="SM00315">
    <property type="entry name" value="RGS"/>
    <property type="match status" value="1"/>
</dbReference>
<dbReference type="Gene3D" id="1.10.167.10">
    <property type="entry name" value="Regulator of G-protein Signalling 4, domain 2"/>
    <property type="match status" value="1"/>
</dbReference>
<dbReference type="GO" id="GO:0008013">
    <property type="term" value="F:beta-catenin binding"/>
    <property type="evidence" value="ECO:0007669"/>
    <property type="project" value="TreeGrafter"/>
</dbReference>
<evidence type="ECO:0000256" key="1">
    <source>
        <dbReference type="ARBA" id="ARBA00004496"/>
    </source>
</evidence>
<dbReference type="InterPro" id="IPR024066">
    <property type="entry name" value="RGS_subdom1/3"/>
</dbReference>
<feature type="domain" description="DIX" evidence="7">
    <location>
        <begin position="440"/>
        <end position="523"/>
    </location>
</feature>
<dbReference type="GO" id="GO:0032436">
    <property type="term" value="P:positive regulation of proteasomal ubiquitin-dependent protein catabolic process"/>
    <property type="evidence" value="ECO:0007669"/>
    <property type="project" value="TreeGrafter"/>
</dbReference>
<evidence type="ECO:0000256" key="3">
    <source>
        <dbReference type="ARBA" id="ARBA00022687"/>
    </source>
</evidence>
<dbReference type="SUPFAM" id="SSF48097">
    <property type="entry name" value="Regulator of G-protein signaling, RGS"/>
    <property type="match status" value="1"/>
</dbReference>
<dbReference type="SUPFAM" id="SSF54236">
    <property type="entry name" value="Ubiquitin-like"/>
    <property type="match status" value="1"/>
</dbReference>
<dbReference type="InterPro" id="IPR038207">
    <property type="entry name" value="DIX_dom_sf"/>
</dbReference>
<keyword evidence="9" id="KW-1185">Reference proteome</keyword>
<dbReference type="InterPro" id="IPR036305">
    <property type="entry name" value="RGS_sf"/>
</dbReference>
<dbReference type="PANTHER" id="PTHR46102:SF2">
    <property type="entry name" value="AXIN"/>
    <property type="match status" value="1"/>
</dbReference>
<evidence type="ECO:0000259" key="6">
    <source>
        <dbReference type="PROSITE" id="PS50132"/>
    </source>
</evidence>
<evidence type="ECO:0008006" key="10">
    <source>
        <dbReference type="Google" id="ProtNLM"/>
    </source>
</evidence>
<dbReference type="Pfam" id="PF00778">
    <property type="entry name" value="DIX"/>
    <property type="match status" value="1"/>
</dbReference>
<dbReference type="PROSITE" id="PS50841">
    <property type="entry name" value="DIX"/>
    <property type="match status" value="1"/>
</dbReference>
<feature type="domain" description="RGS" evidence="6">
    <location>
        <begin position="7"/>
        <end position="127"/>
    </location>
</feature>
<evidence type="ECO:0000256" key="4">
    <source>
        <dbReference type="PROSITE-ProRule" id="PRU00069"/>
    </source>
</evidence>
<gene>
    <name evidence="8" type="ORF">OXX778_LOCUS3530</name>
</gene>
<dbReference type="InterPro" id="IPR029071">
    <property type="entry name" value="Ubiquitin-like_domsf"/>
</dbReference>
<dbReference type="PANTHER" id="PTHR46102">
    <property type="entry name" value="AXIN"/>
    <property type="match status" value="1"/>
</dbReference>